<organism evidence="1 2">
    <name type="scientific">Blautia producta</name>
    <dbReference type="NCBI Taxonomy" id="33035"/>
    <lineage>
        <taxon>Bacteria</taxon>
        <taxon>Bacillati</taxon>
        <taxon>Bacillota</taxon>
        <taxon>Clostridia</taxon>
        <taxon>Lachnospirales</taxon>
        <taxon>Lachnospiraceae</taxon>
        <taxon>Blautia</taxon>
    </lineage>
</organism>
<evidence type="ECO:0000313" key="1">
    <source>
        <dbReference type="EMBL" id="QBF00003.1"/>
    </source>
</evidence>
<gene>
    <name evidence="1" type="ORF">PMF13cell1_05598</name>
</gene>
<dbReference type="EMBL" id="CP035945">
    <property type="protein sequence ID" value="QBF00003.1"/>
    <property type="molecule type" value="Genomic_DNA"/>
</dbReference>
<dbReference type="Proteomes" id="UP000289794">
    <property type="component" value="Chromosome"/>
</dbReference>
<sequence>MARPIICMSLLEKTDKYVVYGYGDSMDNLDGKIKLSLQYPRHEYEIIKESAIGSADTLLAHSKLARVIEQGEIPEKVCRAS</sequence>
<proteinExistence type="predicted"/>
<accession>A0A4P6M605</accession>
<dbReference type="KEGG" id="bpro:PMF13cell1_05598"/>
<reference evidence="1 2" key="1">
    <citation type="submission" date="2019-01" db="EMBL/GenBank/DDBJ databases">
        <title>PMF-metabolizing Aryl O-demethylase.</title>
        <authorList>
            <person name="Kim M."/>
        </authorList>
    </citation>
    <scope>NUCLEOTIDE SEQUENCE [LARGE SCALE GENOMIC DNA]</scope>
    <source>
        <strain evidence="1 2">PMF1</strain>
    </source>
</reference>
<dbReference type="RefSeq" id="WP_130182888.1">
    <property type="nucleotide sequence ID" value="NZ_CP035945.1"/>
</dbReference>
<protein>
    <submittedName>
        <fullName evidence="1">Uncharacterized protein</fullName>
    </submittedName>
</protein>
<name>A0A4P6M605_9FIRM</name>
<dbReference type="AlphaFoldDB" id="A0A4P6M605"/>
<evidence type="ECO:0000313" key="2">
    <source>
        <dbReference type="Proteomes" id="UP000289794"/>
    </source>
</evidence>